<sequence length="192" mass="22251">MSLNSTHRRLPSLFSSSHQAYLEQVTDHLKQVAMGTNIKVVPIQQKSLLRAKRLFKMTLETYDDEWRVLDHTRVAKTTKIMSHKLQHGLLRLRGAIPGRWCWRMSRRGCRLRGKGRAPDRCDHVARPHVTWTVAFIVQESNQCDILGSAHTCLASLRKPEFNIPTRTSYLVVMSRSAICSHLFRYNKLILVY</sequence>
<keyword evidence="2" id="KW-1185">Reference proteome</keyword>
<reference evidence="1 2" key="1">
    <citation type="journal article" date="2016" name="Sci. Rep.">
        <title>The genome sequence of the outbreeding globe artichoke constructed de novo incorporating a phase-aware low-pass sequencing strategy of F1 progeny.</title>
        <authorList>
            <person name="Scaglione D."/>
            <person name="Reyes-Chin-Wo S."/>
            <person name="Acquadro A."/>
            <person name="Froenicke L."/>
            <person name="Portis E."/>
            <person name="Beitel C."/>
            <person name="Tirone M."/>
            <person name="Mauro R."/>
            <person name="Lo Monaco A."/>
            <person name="Mauromicale G."/>
            <person name="Faccioli P."/>
            <person name="Cattivelli L."/>
            <person name="Rieseberg L."/>
            <person name="Michelmore R."/>
            <person name="Lanteri S."/>
        </authorList>
    </citation>
    <scope>NUCLEOTIDE SEQUENCE [LARGE SCALE GENOMIC DNA]</scope>
    <source>
        <strain evidence="1">2C</strain>
    </source>
</reference>
<dbReference type="EMBL" id="LEKV01004570">
    <property type="protein sequence ID" value="KVH94109.1"/>
    <property type="molecule type" value="Genomic_DNA"/>
</dbReference>
<gene>
    <name evidence="1" type="ORF">Ccrd_003828</name>
</gene>
<dbReference type="AlphaFoldDB" id="A0A103XP39"/>
<evidence type="ECO:0000313" key="1">
    <source>
        <dbReference type="EMBL" id="KVH94109.1"/>
    </source>
</evidence>
<accession>A0A103XP39</accession>
<dbReference type="Proteomes" id="UP000243975">
    <property type="component" value="Unassembled WGS sequence"/>
</dbReference>
<evidence type="ECO:0000313" key="2">
    <source>
        <dbReference type="Proteomes" id="UP000243975"/>
    </source>
</evidence>
<protein>
    <submittedName>
        <fullName evidence="1">Uncharacterized protein</fullName>
    </submittedName>
</protein>
<name>A0A103XP39_CYNCS</name>
<dbReference type="Gramene" id="KVH94109">
    <property type="protein sequence ID" value="KVH94109"/>
    <property type="gene ID" value="Ccrd_003828"/>
</dbReference>
<proteinExistence type="predicted"/>
<organism evidence="1 2">
    <name type="scientific">Cynara cardunculus var. scolymus</name>
    <name type="common">Globe artichoke</name>
    <name type="synonym">Cynara scolymus</name>
    <dbReference type="NCBI Taxonomy" id="59895"/>
    <lineage>
        <taxon>Eukaryota</taxon>
        <taxon>Viridiplantae</taxon>
        <taxon>Streptophyta</taxon>
        <taxon>Embryophyta</taxon>
        <taxon>Tracheophyta</taxon>
        <taxon>Spermatophyta</taxon>
        <taxon>Magnoliopsida</taxon>
        <taxon>eudicotyledons</taxon>
        <taxon>Gunneridae</taxon>
        <taxon>Pentapetalae</taxon>
        <taxon>asterids</taxon>
        <taxon>campanulids</taxon>
        <taxon>Asterales</taxon>
        <taxon>Asteraceae</taxon>
        <taxon>Carduoideae</taxon>
        <taxon>Cardueae</taxon>
        <taxon>Carduinae</taxon>
        <taxon>Cynara</taxon>
    </lineage>
</organism>
<comment type="caution">
    <text evidence="1">The sequence shown here is derived from an EMBL/GenBank/DDBJ whole genome shotgun (WGS) entry which is preliminary data.</text>
</comment>